<gene>
    <name evidence="2" type="ORF">GHT09_005051</name>
    <name evidence="3" type="ORF">MONAX_5E035729</name>
</gene>
<dbReference type="EMBL" id="WJEC01007942">
    <property type="protein sequence ID" value="KAF7465232.1"/>
    <property type="molecule type" value="Genomic_DNA"/>
</dbReference>
<sequence length="105" mass="11365">MVRFEAAAEEEQDPAVAGSFGRLARLLFIFRGSASTAGFRPRVPPGAWPGAAPPRAPPAKRRLREVRRPGGQGRPAGEQSRAPLEQRKEPAPSPCRARPGHPEPR</sequence>
<dbReference type="Proteomes" id="UP000335636">
    <property type="component" value="Unassembled WGS sequence"/>
</dbReference>
<proteinExistence type="predicted"/>
<organism evidence="3 4">
    <name type="scientific">Marmota monax</name>
    <name type="common">Woodchuck</name>
    <dbReference type="NCBI Taxonomy" id="9995"/>
    <lineage>
        <taxon>Eukaryota</taxon>
        <taxon>Metazoa</taxon>
        <taxon>Chordata</taxon>
        <taxon>Craniata</taxon>
        <taxon>Vertebrata</taxon>
        <taxon>Euteleostomi</taxon>
        <taxon>Mammalia</taxon>
        <taxon>Eutheria</taxon>
        <taxon>Euarchontoglires</taxon>
        <taxon>Glires</taxon>
        <taxon>Rodentia</taxon>
        <taxon>Sciuromorpha</taxon>
        <taxon>Sciuridae</taxon>
        <taxon>Xerinae</taxon>
        <taxon>Marmotini</taxon>
        <taxon>Marmota</taxon>
    </lineage>
</organism>
<evidence type="ECO:0000313" key="3">
    <source>
        <dbReference type="EMBL" id="VTJ74476.1"/>
    </source>
</evidence>
<dbReference type="Proteomes" id="UP000662637">
    <property type="component" value="Unassembled WGS sequence"/>
</dbReference>
<evidence type="ECO:0000256" key="1">
    <source>
        <dbReference type="SAM" id="MobiDB-lite"/>
    </source>
</evidence>
<accession>A0A5E4BYZ7</accession>
<reference evidence="3 4" key="1">
    <citation type="submission" date="2019-04" db="EMBL/GenBank/DDBJ databases">
        <authorList>
            <person name="Alioto T."/>
            <person name="Alioto T."/>
        </authorList>
    </citation>
    <scope>NUCLEOTIDE SEQUENCE [LARGE SCALE GENOMIC DNA]</scope>
</reference>
<dbReference type="EMBL" id="CABDUW010000744">
    <property type="protein sequence ID" value="VTJ74476.1"/>
    <property type="molecule type" value="Genomic_DNA"/>
</dbReference>
<feature type="region of interest" description="Disordered" evidence="1">
    <location>
        <begin position="34"/>
        <end position="105"/>
    </location>
</feature>
<feature type="compositionally biased region" description="Pro residues" evidence="1">
    <location>
        <begin position="42"/>
        <end position="57"/>
    </location>
</feature>
<evidence type="ECO:0000313" key="2">
    <source>
        <dbReference type="EMBL" id="KAF7465232.1"/>
    </source>
</evidence>
<keyword evidence="4" id="KW-1185">Reference proteome</keyword>
<dbReference type="AlphaFoldDB" id="A0A5E4BYZ7"/>
<reference evidence="2" key="2">
    <citation type="submission" date="2020-08" db="EMBL/GenBank/DDBJ databases">
        <authorList>
            <person name="Shumante A."/>
            <person name="Zimin A.V."/>
            <person name="Puiu D."/>
            <person name="Salzberg S.L."/>
        </authorList>
    </citation>
    <scope>NUCLEOTIDE SEQUENCE</scope>
    <source>
        <strain evidence="2">WC2-LM</strain>
        <tissue evidence="2">Liver</tissue>
    </source>
</reference>
<evidence type="ECO:0000313" key="4">
    <source>
        <dbReference type="Proteomes" id="UP000335636"/>
    </source>
</evidence>
<protein>
    <submittedName>
        <fullName evidence="3">Uncharacterized protein</fullName>
    </submittedName>
</protein>
<name>A0A5E4BYZ7_MARMO</name>